<name>A0ABT1QP80_9GAMM</name>
<organism evidence="2 3">
    <name type="scientific">Tahibacter harae</name>
    <dbReference type="NCBI Taxonomy" id="2963937"/>
    <lineage>
        <taxon>Bacteria</taxon>
        <taxon>Pseudomonadati</taxon>
        <taxon>Pseudomonadota</taxon>
        <taxon>Gammaproteobacteria</taxon>
        <taxon>Lysobacterales</taxon>
        <taxon>Rhodanobacteraceae</taxon>
        <taxon>Tahibacter</taxon>
    </lineage>
</organism>
<dbReference type="PANTHER" id="PTHR37291">
    <property type="entry name" value="5-METHYLCYTOSINE-SPECIFIC RESTRICTION ENZYME B"/>
    <property type="match status" value="1"/>
</dbReference>
<gene>
    <name evidence="2" type="ORF">NM961_05155</name>
</gene>
<dbReference type="InterPro" id="IPR003593">
    <property type="entry name" value="AAA+_ATPase"/>
</dbReference>
<feature type="domain" description="AAA+ ATPase" evidence="1">
    <location>
        <begin position="299"/>
        <end position="605"/>
    </location>
</feature>
<dbReference type="InterPro" id="IPR027417">
    <property type="entry name" value="P-loop_NTPase"/>
</dbReference>
<evidence type="ECO:0000313" key="3">
    <source>
        <dbReference type="Proteomes" id="UP001165498"/>
    </source>
</evidence>
<dbReference type="SUPFAM" id="SSF52540">
    <property type="entry name" value="P-loop containing nucleoside triphosphate hydrolases"/>
    <property type="match status" value="2"/>
</dbReference>
<dbReference type="InterPro" id="IPR011704">
    <property type="entry name" value="ATPase_dyneun-rel_AAA"/>
</dbReference>
<dbReference type="InterPro" id="IPR052934">
    <property type="entry name" value="Methyl-DNA_Rec/Restrict_Enz"/>
</dbReference>
<dbReference type="PANTHER" id="PTHR37291:SF1">
    <property type="entry name" value="TYPE IV METHYL-DIRECTED RESTRICTION ENZYME ECOKMCRB SUBUNIT"/>
    <property type="match status" value="1"/>
</dbReference>
<accession>A0ABT1QP80</accession>
<dbReference type="SMART" id="SM00382">
    <property type="entry name" value="AAA"/>
    <property type="match status" value="1"/>
</dbReference>
<proteinExistence type="predicted"/>
<dbReference type="Proteomes" id="UP001165498">
    <property type="component" value="Unassembled WGS sequence"/>
</dbReference>
<dbReference type="RefSeq" id="WP_255912281.1">
    <property type="nucleotide sequence ID" value="NZ_JANFQO010000004.1"/>
</dbReference>
<evidence type="ECO:0000259" key="1">
    <source>
        <dbReference type="SMART" id="SM00382"/>
    </source>
</evidence>
<evidence type="ECO:0000313" key="2">
    <source>
        <dbReference type="EMBL" id="MCQ4164094.1"/>
    </source>
</evidence>
<keyword evidence="3" id="KW-1185">Reference proteome</keyword>
<sequence>MARYGFDKNLSPVIEAAQSCVRRCLIGDGSVFSGQSLWTAQGFAALDRYFVQQPDEGQGTFYEKLRGQLAPAPPEAVRLMAEALWLLLLFPSNISADTKRENCIEVWSWSGAALDPQHPLLADAVLRGIGSAGMGMNTNRWREVNYLVGLGQKLKALPPAQREAVFASYDSFTEWLATVPQEGERQFRHMLRYFLFPDQVERMSSNRDRRSVLAAYAVADARTSRNWSDRQLDEALLSLRRQLEAEHQTDKLDFYAPPLRARWKPDEEEEDKTTPATVTSFVYTGVREPAPPPAATARPARNVIYYGPPGTGKTEKLRELFNEYTDPVADIDRRSWEVALVAEQGWRAVIAVALAQLGGTARVGDIAEHGLILAKAAERRRSGNLLATLWGYLQSHSDPDSATIAYSNRREPFLFDKDANAQWRLLPQWRERDPEAARLLHAWEQGPGAGREPVRRYRVVTFHPSYSYEDFVIGLRPVTDDDAESAAPRFALVDGVFKQICQQARANPARRYALFIDEINRANIAKVFGELITLVEADKRARYDADGRLTGGLEVQLPGAGELLFGVPANLDIYGSMNTADRSIALLDIALRRRFTFEELAPRYEPLDRAVAAVHLGRLLQVINRRLEYLLDRDHCIGHGYLWNVSSLEELQAVFARQILPLLQEYFFDDWSRVAAVLSDADGACAFLREERVAARSLFGRVAELEPERRCYRLTPPQDWSAEVFRGVYEGVAGEDEADIA</sequence>
<dbReference type="Pfam" id="PF07728">
    <property type="entry name" value="AAA_5"/>
    <property type="match status" value="1"/>
</dbReference>
<protein>
    <submittedName>
        <fullName evidence="2">AAA family ATPase</fullName>
    </submittedName>
</protein>
<dbReference type="EMBL" id="JANFQO010000004">
    <property type="protein sequence ID" value="MCQ4164094.1"/>
    <property type="molecule type" value="Genomic_DNA"/>
</dbReference>
<dbReference type="Gene3D" id="3.40.50.300">
    <property type="entry name" value="P-loop containing nucleotide triphosphate hydrolases"/>
    <property type="match status" value="1"/>
</dbReference>
<comment type="caution">
    <text evidence="2">The sequence shown here is derived from an EMBL/GenBank/DDBJ whole genome shotgun (WGS) entry which is preliminary data.</text>
</comment>
<reference evidence="2" key="1">
    <citation type="submission" date="2022-07" db="EMBL/GenBank/DDBJ databases">
        <title>Tahibacter sp., a new gammaproteobacterium isolated from the silt sample collected at pig farm.</title>
        <authorList>
            <person name="Chen H."/>
        </authorList>
    </citation>
    <scope>NUCLEOTIDE SEQUENCE</scope>
    <source>
        <strain evidence="2">P2K</strain>
    </source>
</reference>